<feature type="domain" description="Histidine kinase" evidence="14">
    <location>
        <begin position="126"/>
        <end position="339"/>
    </location>
</feature>
<dbReference type="InterPro" id="IPR038318">
    <property type="entry name" value="KdpD_sf"/>
</dbReference>
<evidence type="ECO:0000313" key="15">
    <source>
        <dbReference type="EMBL" id="TMP26141.1"/>
    </source>
</evidence>
<evidence type="ECO:0000256" key="8">
    <source>
        <dbReference type="ARBA" id="ARBA00022777"/>
    </source>
</evidence>
<dbReference type="GO" id="GO:0005524">
    <property type="term" value="F:ATP binding"/>
    <property type="evidence" value="ECO:0007669"/>
    <property type="project" value="UniProtKB-KW"/>
</dbReference>
<feature type="transmembrane region" description="Helical" evidence="13">
    <location>
        <begin position="87"/>
        <end position="104"/>
    </location>
</feature>
<reference evidence="15 16" key="1">
    <citation type="submission" date="2018-01" db="EMBL/GenBank/DDBJ databases">
        <authorList>
            <person name="Paulsen S."/>
            <person name="Gram L.K."/>
        </authorList>
    </citation>
    <scope>NUCLEOTIDE SEQUENCE [LARGE SCALE GENOMIC DNA]</scope>
    <source>
        <strain evidence="15 16">S2676</strain>
    </source>
</reference>
<dbReference type="PRINTS" id="PR00344">
    <property type="entry name" value="BCTRLSENSOR"/>
</dbReference>
<gene>
    <name evidence="15" type="ORF">CWB99_19360</name>
</gene>
<dbReference type="RefSeq" id="WP_138551482.1">
    <property type="nucleotide sequence ID" value="NZ_PNCH01000025.1"/>
</dbReference>
<keyword evidence="10 13" id="KW-1133">Transmembrane helix</keyword>
<dbReference type="InterPro" id="IPR004358">
    <property type="entry name" value="Sig_transdc_His_kin-like_C"/>
</dbReference>
<evidence type="ECO:0000256" key="12">
    <source>
        <dbReference type="ARBA" id="ARBA00023136"/>
    </source>
</evidence>
<reference evidence="16" key="2">
    <citation type="submission" date="2019-06" db="EMBL/GenBank/DDBJ databases">
        <title>Co-occurence of chitin degradation, pigmentation and bioactivity in marine Pseudoalteromonas.</title>
        <authorList>
            <person name="Sonnenschein E.C."/>
            <person name="Bech P.K."/>
        </authorList>
    </citation>
    <scope>NUCLEOTIDE SEQUENCE [LARGE SCALE GENOMIC DNA]</scope>
    <source>
        <strain evidence="16">S2676</strain>
    </source>
</reference>
<dbReference type="InterPro" id="IPR003594">
    <property type="entry name" value="HATPase_dom"/>
</dbReference>
<dbReference type="SMART" id="SM00388">
    <property type="entry name" value="HisKA"/>
    <property type="match status" value="1"/>
</dbReference>
<comment type="catalytic activity">
    <reaction evidence="1">
        <text>ATP + protein L-histidine = ADP + protein N-phospho-L-histidine.</text>
        <dbReference type="EC" id="2.7.13.3"/>
    </reaction>
</comment>
<name>A0A5S3WIX8_9GAMM</name>
<dbReference type="SUPFAM" id="SSF55874">
    <property type="entry name" value="ATPase domain of HSP90 chaperone/DNA topoisomerase II/histidine kinase"/>
    <property type="match status" value="1"/>
</dbReference>
<dbReference type="InterPro" id="IPR025201">
    <property type="entry name" value="KdpD_TM"/>
</dbReference>
<accession>A0A5S3WIX8</accession>
<dbReference type="GO" id="GO:0000155">
    <property type="term" value="F:phosphorelay sensor kinase activity"/>
    <property type="evidence" value="ECO:0007669"/>
    <property type="project" value="InterPro"/>
</dbReference>
<dbReference type="Proteomes" id="UP000310249">
    <property type="component" value="Unassembled WGS sequence"/>
</dbReference>
<comment type="caution">
    <text evidence="15">The sequence shown here is derived from an EMBL/GenBank/DDBJ whole genome shotgun (WGS) entry which is preliminary data.</text>
</comment>
<keyword evidence="8 15" id="KW-0418">Kinase</keyword>
<keyword evidence="7" id="KW-0547">Nucleotide-binding</keyword>
<dbReference type="AlphaFoldDB" id="A0A5S3WIX8"/>
<evidence type="ECO:0000256" key="11">
    <source>
        <dbReference type="ARBA" id="ARBA00023012"/>
    </source>
</evidence>
<dbReference type="PANTHER" id="PTHR45569:SF1">
    <property type="entry name" value="SENSOR PROTEIN KDPD"/>
    <property type="match status" value="1"/>
</dbReference>
<evidence type="ECO:0000256" key="4">
    <source>
        <dbReference type="ARBA" id="ARBA00022553"/>
    </source>
</evidence>
<evidence type="ECO:0000256" key="13">
    <source>
        <dbReference type="SAM" id="Phobius"/>
    </source>
</evidence>
<evidence type="ECO:0000256" key="10">
    <source>
        <dbReference type="ARBA" id="ARBA00022989"/>
    </source>
</evidence>
<dbReference type="PANTHER" id="PTHR45569">
    <property type="entry name" value="SENSOR PROTEIN KDPD"/>
    <property type="match status" value="1"/>
</dbReference>
<evidence type="ECO:0000256" key="9">
    <source>
        <dbReference type="ARBA" id="ARBA00022840"/>
    </source>
</evidence>
<dbReference type="SUPFAM" id="SSF47384">
    <property type="entry name" value="Homodimeric domain of signal transducing histidine kinase"/>
    <property type="match status" value="1"/>
</dbReference>
<keyword evidence="9" id="KW-0067">ATP-binding</keyword>
<dbReference type="Gene3D" id="1.10.287.130">
    <property type="match status" value="1"/>
</dbReference>
<dbReference type="InterPro" id="IPR036097">
    <property type="entry name" value="HisK_dim/P_sf"/>
</dbReference>
<keyword evidence="5" id="KW-0808">Transferase</keyword>
<proteinExistence type="predicted"/>
<comment type="subcellular location">
    <subcellularLocation>
        <location evidence="2">Membrane</location>
        <topology evidence="2">Multi-pass membrane protein</topology>
    </subcellularLocation>
</comment>
<dbReference type="Pfam" id="PF13493">
    <property type="entry name" value="DUF4118"/>
    <property type="match status" value="1"/>
</dbReference>
<keyword evidence="11" id="KW-0902">Two-component regulatory system</keyword>
<evidence type="ECO:0000259" key="14">
    <source>
        <dbReference type="PROSITE" id="PS50109"/>
    </source>
</evidence>
<evidence type="ECO:0000256" key="1">
    <source>
        <dbReference type="ARBA" id="ARBA00000085"/>
    </source>
</evidence>
<dbReference type="Gene3D" id="3.30.565.10">
    <property type="entry name" value="Histidine kinase-like ATPase, C-terminal domain"/>
    <property type="match status" value="1"/>
</dbReference>
<dbReference type="InterPro" id="IPR003661">
    <property type="entry name" value="HisK_dim/P_dom"/>
</dbReference>
<protein>
    <recommendedName>
        <fullName evidence="3">histidine kinase</fullName>
        <ecNumber evidence="3">2.7.13.3</ecNumber>
    </recommendedName>
</protein>
<dbReference type="GO" id="GO:0005886">
    <property type="term" value="C:plasma membrane"/>
    <property type="evidence" value="ECO:0007669"/>
    <property type="project" value="TreeGrafter"/>
</dbReference>
<dbReference type="Gene3D" id="1.20.120.620">
    <property type="entry name" value="Backbone structure of the membrane domain of e. Coli histidine kinase receptor kdpd"/>
    <property type="match status" value="1"/>
</dbReference>
<organism evidence="15 16">
    <name type="scientific">Pseudoalteromonas rubra</name>
    <dbReference type="NCBI Taxonomy" id="43658"/>
    <lineage>
        <taxon>Bacteria</taxon>
        <taxon>Pseudomonadati</taxon>
        <taxon>Pseudomonadota</taxon>
        <taxon>Gammaproteobacteria</taxon>
        <taxon>Alteromonadales</taxon>
        <taxon>Pseudoalteromonadaceae</taxon>
        <taxon>Pseudoalteromonas</taxon>
    </lineage>
</organism>
<evidence type="ECO:0000256" key="2">
    <source>
        <dbReference type="ARBA" id="ARBA00004141"/>
    </source>
</evidence>
<dbReference type="PROSITE" id="PS50109">
    <property type="entry name" value="HIS_KIN"/>
    <property type="match status" value="1"/>
</dbReference>
<evidence type="ECO:0000256" key="3">
    <source>
        <dbReference type="ARBA" id="ARBA00012438"/>
    </source>
</evidence>
<evidence type="ECO:0000256" key="5">
    <source>
        <dbReference type="ARBA" id="ARBA00022679"/>
    </source>
</evidence>
<evidence type="ECO:0000256" key="7">
    <source>
        <dbReference type="ARBA" id="ARBA00022741"/>
    </source>
</evidence>
<dbReference type="InterPro" id="IPR005467">
    <property type="entry name" value="His_kinase_dom"/>
</dbReference>
<dbReference type="Pfam" id="PF00512">
    <property type="entry name" value="HisKA"/>
    <property type="match status" value="1"/>
</dbReference>
<keyword evidence="6 13" id="KW-0812">Transmembrane</keyword>
<dbReference type="InterPro" id="IPR052023">
    <property type="entry name" value="Histidine_kinase_KdpD"/>
</dbReference>
<feature type="transmembrane region" description="Helical" evidence="13">
    <location>
        <begin position="56"/>
        <end position="75"/>
    </location>
</feature>
<keyword evidence="4" id="KW-0597">Phosphoprotein</keyword>
<dbReference type="EC" id="2.7.13.3" evidence="3"/>
<dbReference type="InterPro" id="IPR036890">
    <property type="entry name" value="HATPase_C_sf"/>
</dbReference>
<dbReference type="CDD" id="cd00082">
    <property type="entry name" value="HisKA"/>
    <property type="match status" value="1"/>
</dbReference>
<dbReference type="OrthoDB" id="9806130at2"/>
<dbReference type="Pfam" id="PF02518">
    <property type="entry name" value="HATPase_c"/>
    <property type="match status" value="1"/>
</dbReference>
<dbReference type="EMBL" id="PNCI01000050">
    <property type="protein sequence ID" value="TMP26141.1"/>
    <property type="molecule type" value="Genomic_DNA"/>
</dbReference>
<sequence>MAVGWFMNRHFTAVSMFAIAMSVSWGMSIWIGSTIAVLLILQLSVVVVVLQCGAKLAYIAAVAEAVCFNFLFTMPRYSLEMFHFDDIVNLLVFLIVAFTTSQLAERYRKQQNTLEQVKLRHQILLSVSHDLRTPLAGIIGNVTTLKEYQAQLNDTEKNELLDCAITESHRLHQYIENLLQATKLQHGVIRIKQTPESVLSILDTVVARFSNTAERIQVVAEQGLQQVAVSRALFEQALFNILDNALRYSPQASPVTVTLRQSQGQTQVDIFNQSESLNKDEVKNMFELFYSGAANRSNDSGSGLGLSVAKGVISAHQGTIECIDLSHGCLIRITLPTNHTEG</sequence>
<dbReference type="SMART" id="SM00387">
    <property type="entry name" value="HATPase_c"/>
    <property type="match status" value="1"/>
</dbReference>
<keyword evidence="12 13" id="KW-0472">Membrane</keyword>
<feature type="transmembrane region" description="Helical" evidence="13">
    <location>
        <begin position="29"/>
        <end position="49"/>
    </location>
</feature>
<evidence type="ECO:0000313" key="16">
    <source>
        <dbReference type="Proteomes" id="UP000310249"/>
    </source>
</evidence>
<evidence type="ECO:0000256" key="6">
    <source>
        <dbReference type="ARBA" id="ARBA00022692"/>
    </source>
</evidence>